<dbReference type="PANTHER" id="PTHR11852:SF0">
    <property type="entry name" value="PLATELET-ACTIVATING FACTOR ACETYLHYDROLASE IB SUBUNIT BETA HOMOLOG"/>
    <property type="match status" value="1"/>
</dbReference>
<keyword evidence="4" id="KW-1185">Reference proteome</keyword>
<dbReference type="SUPFAM" id="SSF52266">
    <property type="entry name" value="SGNH hydrolase"/>
    <property type="match status" value="1"/>
</dbReference>
<evidence type="ECO:0000259" key="2">
    <source>
        <dbReference type="Pfam" id="PF13472"/>
    </source>
</evidence>
<dbReference type="PANTHER" id="PTHR11852">
    <property type="entry name" value="PLATELET-ACTIVATING FACTOR ACETYLHYDROLASE"/>
    <property type="match status" value="1"/>
</dbReference>
<dbReference type="HOGENOM" id="CLU_051989_2_0_6"/>
<dbReference type="eggNOG" id="COG2755">
    <property type="taxonomic scope" value="Bacteria"/>
</dbReference>
<gene>
    <name evidence="3" type="ordered locus">CJA_0451</name>
</gene>
<dbReference type="AlphaFoldDB" id="B3PIB1"/>
<dbReference type="STRING" id="498211.CJA_0451"/>
<name>B3PIB1_CELJU</name>
<evidence type="ECO:0000313" key="4">
    <source>
        <dbReference type="Proteomes" id="UP000001036"/>
    </source>
</evidence>
<accession>B3PIB1</accession>
<sequence>MSVATWERMHAEDVLIAEHDQVDLLFIGDSITAGWDWQLWQTHFAPLKAANFAIGADHTGNVLWRLQHGTIGQLHPKLIVVLIGVNNLGHLQESPEQAADGITRVVQQLQLAWPNSRILLNAVFPFDEKADSPNRAKAKRLNSIISKLGNNKTIFFKDYGHVFLQKDGSIAAEVMADFLHPTPAGYKIWAEAMTPDIHKLLQ</sequence>
<dbReference type="InterPro" id="IPR013830">
    <property type="entry name" value="SGNH_hydro"/>
</dbReference>
<evidence type="ECO:0000256" key="1">
    <source>
        <dbReference type="ARBA" id="ARBA00038184"/>
    </source>
</evidence>
<organism evidence="3 4">
    <name type="scientific">Cellvibrio japonicus (strain Ueda107)</name>
    <name type="common">Pseudomonas fluorescens subsp. cellulosa</name>
    <dbReference type="NCBI Taxonomy" id="498211"/>
    <lineage>
        <taxon>Bacteria</taxon>
        <taxon>Pseudomonadati</taxon>
        <taxon>Pseudomonadota</taxon>
        <taxon>Gammaproteobacteria</taxon>
        <taxon>Cellvibrionales</taxon>
        <taxon>Cellvibrionaceae</taxon>
        <taxon>Cellvibrio</taxon>
    </lineage>
</organism>
<comment type="similarity">
    <text evidence="1">Belongs to the 'GDSL' lipolytic enzyme family. Platelet-activating factor acetylhydrolase IB beta/gamma subunits subfamily.</text>
</comment>
<reference evidence="3 4" key="1">
    <citation type="journal article" date="2008" name="J. Bacteriol.">
        <title>Insights into plant cell wall degradation from the genome sequence of the soil bacterium Cellvibrio japonicus.</title>
        <authorList>
            <person name="Deboy R.T."/>
            <person name="Mongodin E.F."/>
            <person name="Fouts D.E."/>
            <person name="Tailford L.E."/>
            <person name="Khouri H."/>
            <person name="Emerson J.B."/>
            <person name="Mohamoud Y."/>
            <person name="Watkins K."/>
            <person name="Henrissat B."/>
            <person name="Gilbert H.J."/>
            <person name="Nelson K.E."/>
        </authorList>
    </citation>
    <scope>NUCLEOTIDE SEQUENCE [LARGE SCALE GENOMIC DNA]</scope>
    <source>
        <strain evidence="3 4">Ueda107</strain>
    </source>
</reference>
<proteinExistence type="inferred from homology"/>
<dbReference type="GO" id="GO:0016788">
    <property type="term" value="F:hydrolase activity, acting on ester bonds"/>
    <property type="evidence" value="ECO:0007669"/>
    <property type="project" value="UniProtKB-ARBA"/>
</dbReference>
<evidence type="ECO:0000313" key="3">
    <source>
        <dbReference type="EMBL" id="ACE85659.1"/>
    </source>
</evidence>
<protein>
    <submittedName>
        <fullName evidence="3">Mucin-desulfating sulfatase (N-acetylglucosamine-6-sulfatase)</fullName>
    </submittedName>
</protein>
<dbReference type="Gene3D" id="3.40.50.1110">
    <property type="entry name" value="SGNH hydrolase"/>
    <property type="match status" value="1"/>
</dbReference>
<dbReference type="EMBL" id="CP000934">
    <property type="protein sequence ID" value="ACE85659.1"/>
    <property type="molecule type" value="Genomic_DNA"/>
</dbReference>
<dbReference type="InterPro" id="IPR036514">
    <property type="entry name" value="SGNH_hydro_sf"/>
</dbReference>
<dbReference type="Pfam" id="PF13472">
    <property type="entry name" value="Lipase_GDSL_2"/>
    <property type="match status" value="1"/>
</dbReference>
<dbReference type="Proteomes" id="UP000001036">
    <property type="component" value="Chromosome"/>
</dbReference>
<dbReference type="KEGG" id="cja:CJA_0451"/>
<feature type="domain" description="SGNH hydrolase-type esterase" evidence="2">
    <location>
        <begin position="26"/>
        <end position="188"/>
    </location>
</feature>